<dbReference type="Proteomes" id="UP000243217">
    <property type="component" value="Unassembled WGS sequence"/>
</dbReference>
<comment type="similarity">
    <text evidence="2">Belongs to the major facilitator superfamily. Folate-biopterin transporter (TC 2.A.71) family.</text>
</comment>
<feature type="transmembrane region" description="Helical" evidence="7">
    <location>
        <begin position="68"/>
        <end position="90"/>
    </location>
</feature>
<sequence length="649" mass="71481">MVQSLAQKNELDLAERVSYVRSVDRQSASDYKAAKTPDQLEAPENGALRTGGALVYTSPEILAFLFQYAVVGIVLGGTDAIVYPFLTAYYNLPPNVLNSASTLMSLGWSFKVFFGMFTDCVPIRGLRRKPYILGGWVVTAVLLVYVALRPAGEGAPAHEATGNGSSLALVCTVVCFAFIIADVSQDALTLAYSQREPEAVRGRLISLVYATRNTTNMIITLISGVCLNSKRYGGHYDWDIGLNAFFWIITVPVLINLPVVYFFLHDEKTDRVNFTKYMYELWDLLKLRAVWQVLIFNFFMNTFSGIGSTAGGYVKLYWAGVENLNSTIMHAAGSLIYIIILVVMGNYGTNWNWRFVIITTTLTTNAIDAFVQYFTIYDIFRDQWFYLGVPIAEKIPNAMNSMVSMFVVAELAGIGNEGVMYGLVTTVMNLPGIFCSLITNVSNVPFNITSARIKEDTPSIRADVAWTYFLGYGTTVVGCLFIFLLPPQKDAVAELKKNGGSYPIVAAFLFFAFITILAVSVTGTLASMYDETSCTILAGGQGCENGESQLYLLGIFVPAILSIVGIYFVKWLPSVKVGKVLRDQLVAAGPTAYLVRAYKNGNNNHKIKLATAVSEAQHVAFNAQLTQIMKAKMQHLPKKGKRHTKATQN</sequence>
<evidence type="ECO:0000313" key="8">
    <source>
        <dbReference type="EMBL" id="OQR95656.1"/>
    </source>
</evidence>
<evidence type="ECO:0000256" key="2">
    <source>
        <dbReference type="ARBA" id="ARBA00007015"/>
    </source>
</evidence>
<feature type="transmembrane region" description="Helical" evidence="7">
    <location>
        <begin position="549"/>
        <end position="569"/>
    </location>
</feature>
<name>A0A1V9ZCC1_9STRA</name>
<dbReference type="SUPFAM" id="SSF103473">
    <property type="entry name" value="MFS general substrate transporter"/>
    <property type="match status" value="2"/>
</dbReference>
<dbReference type="GO" id="GO:0048500">
    <property type="term" value="C:signal recognition particle"/>
    <property type="evidence" value="ECO:0007669"/>
    <property type="project" value="InterPro"/>
</dbReference>
<dbReference type="PANTHER" id="PTHR31585">
    <property type="entry name" value="FOLATE-BIOPTERIN TRANSPORTER 1, CHLOROPLASTIC"/>
    <property type="match status" value="1"/>
</dbReference>
<dbReference type="Gene3D" id="1.20.1250.20">
    <property type="entry name" value="MFS general substrate transporter like domains"/>
    <property type="match status" value="1"/>
</dbReference>
<feature type="transmembrane region" description="Helical" evidence="7">
    <location>
        <begin position="465"/>
        <end position="485"/>
    </location>
</feature>
<keyword evidence="3" id="KW-0813">Transport</keyword>
<keyword evidence="5 7" id="KW-1133">Transmembrane helix</keyword>
<feature type="transmembrane region" description="Helical" evidence="7">
    <location>
        <begin position="285"/>
        <end position="307"/>
    </location>
</feature>
<keyword evidence="9" id="KW-1185">Reference proteome</keyword>
<dbReference type="GO" id="GO:0008312">
    <property type="term" value="F:7S RNA binding"/>
    <property type="evidence" value="ECO:0007669"/>
    <property type="project" value="InterPro"/>
</dbReference>
<dbReference type="InterPro" id="IPR039309">
    <property type="entry name" value="BT1"/>
</dbReference>
<evidence type="ECO:0000256" key="5">
    <source>
        <dbReference type="ARBA" id="ARBA00022989"/>
    </source>
</evidence>
<dbReference type="Pfam" id="PF03092">
    <property type="entry name" value="BT1"/>
    <property type="match status" value="1"/>
</dbReference>
<dbReference type="AlphaFoldDB" id="A0A1V9ZCC1"/>
<dbReference type="PANTHER" id="PTHR31585:SF5">
    <property type="entry name" value="RNA-BINDING S4 DOMAIN-CONTAINING PROTEIN"/>
    <property type="match status" value="1"/>
</dbReference>
<feature type="transmembrane region" description="Helical" evidence="7">
    <location>
        <begin position="160"/>
        <end position="183"/>
    </location>
</feature>
<protein>
    <submittedName>
        <fullName evidence="8">Folate-Biopterin Transporter (FBT) family</fullName>
    </submittedName>
</protein>
<feature type="transmembrane region" description="Helical" evidence="7">
    <location>
        <begin position="505"/>
        <end position="529"/>
    </location>
</feature>
<dbReference type="GO" id="GO:0006614">
    <property type="term" value="P:SRP-dependent cotranslational protein targeting to membrane"/>
    <property type="evidence" value="ECO:0007669"/>
    <property type="project" value="InterPro"/>
</dbReference>
<dbReference type="GO" id="GO:0016020">
    <property type="term" value="C:membrane"/>
    <property type="evidence" value="ECO:0007669"/>
    <property type="project" value="UniProtKB-SubCell"/>
</dbReference>
<dbReference type="OrthoDB" id="754047at2759"/>
<keyword evidence="4 7" id="KW-0812">Transmembrane</keyword>
<dbReference type="STRING" id="74557.A0A1V9ZCC1"/>
<gene>
    <name evidence="8" type="ORF">THRCLA_07689</name>
</gene>
<feature type="transmembrane region" description="Helical" evidence="7">
    <location>
        <begin position="204"/>
        <end position="224"/>
    </location>
</feature>
<feature type="transmembrane region" description="Helical" evidence="7">
    <location>
        <begin position="244"/>
        <end position="264"/>
    </location>
</feature>
<feature type="transmembrane region" description="Helical" evidence="7">
    <location>
        <begin position="355"/>
        <end position="375"/>
    </location>
</feature>
<reference evidence="8 9" key="1">
    <citation type="journal article" date="2014" name="Genome Biol. Evol.">
        <title>The secreted proteins of Achlya hypogyna and Thraustotheca clavata identify the ancestral oomycete secretome and reveal gene acquisitions by horizontal gene transfer.</title>
        <authorList>
            <person name="Misner I."/>
            <person name="Blouin N."/>
            <person name="Leonard G."/>
            <person name="Richards T.A."/>
            <person name="Lane C.E."/>
        </authorList>
    </citation>
    <scope>NUCLEOTIDE SEQUENCE [LARGE SCALE GENOMIC DNA]</scope>
    <source>
        <strain evidence="8 9">ATCC 34112</strain>
    </source>
</reference>
<feature type="transmembrane region" description="Helical" evidence="7">
    <location>
        <begin position="327"/>
        <end position="348"/>
    </location>
</feature>
<feature type="transmembrane region" description="Helical" evidence="7">
    <location>
        <begin position="96"/>
        <end position="118"/>
    </location>
</feature>
<feature type="transmembrane region" description="Helical" evidence="7">
    <location>
        <begin position="130"/>
        <end position="148"/>
    </location>
</feature>
<proteinExistence type="inferred from homology"/>
<dbReference type="InterPro" id="IPR009018">
    <property type="entry name" value="Signal_recog_particle_SRP9/14"/>
</dbReference>
<accession>A0A1V9ZCC1</accession>
<organism evidence="8 9">
    <name type="scientific">Thraustotheca clavata</name>
    <dbReference type="NCBI Taxonomy" id="74557"/>
    <lineage>
        <taxon>Eukaryota</taxon>
        <taxon>Sar</taxon>
        <taxon>Stramenopiles</taxon>
        <taxon>Oomycota</taxon>
        <taxon>Saprolegniomycetes</taxon>
        <taxon>Saprolegniales</taxon>
        <taxon>Achlyaceae</taxon>
        <taxon>Thraustotheca</taxon>
    </lineage>
</organism>
<dbReference type="InterPro" id="IPR036259">
    <property type="entry name" value="MFS_trans_sf"/>
</dbReference>
<evidence type="ECO:0000256" key="4">
    <source>
        <dbReference type="ARBA" id="ARBA00022692"/>
    </source>
</evidence>
<evidence type="ECO:0000256" key="6">
    <source>
        <dbReference type="ARBA" id="ARBA00023136"/>
    </source>
</evidence>
<evidence type="ECO:0000313" key="9">
    <source>
        <dbReference type="Proteomes" id="UP000243217"/>
    </source>
</evidence>
<evidence type="ECO:0000256" key="3">
    <source>
        <dbReference type="ARBA" id="ARBA00022448"/>
    </source>
</evidence>
<comment type="caution">
    <text evidence="8">The sequence shown here is derived from an EMBL/GenBank/DDBJ whole genome shotgun (WGS) entry which is preliminary data.</text>
</comment>
<dbReference type="Gene3D" id="3.30.720.10">
    <property type="entry name" value="Signal recognition particle alu RNA binding heterodimer, srp9/1"/>
    <property type="match status" value="1"/>
</dbReference>
<evidence type="ECO:0000256" key="1">
    <source>
        <dbReference type="ARBA" id="ARBA00004141"/>
    </source>
</evidence>
<keyword evidence="6 7" id="KW-0472">Membrane</keyword>
<comment type="subcellular location">
    <subcellularLocation>
        <location evidence="1">Membrane</location>
        <topology evidence="1">Multi-pass membrane protein</topology>
    </subcellularLocation>
</comment>
<evidence type="ECO:0000256" key="7">
    <source>
        <dbReference type="SAM" id="Phobius"/>
    </source>
</evidence>
<dbReference type="EMBL" id="JNBS01002066">
    <property type="protein sequence ID" value="OQR95656.1"/>
    <property type="molecule type" value="Genomic_DNA"/>
</dbReference>